<dbReference type="InterPro" id="IPR010131">
    <property type="entry name" value="MdtP/NodT-like"/>
</dbReference>
<dbReference type="RefSeq" id="WP_354297276.1">
    <property type="nucleotide sequence ID" value="NZ_JBEPLU010000001.1"/>
</dbReference>
<comment type="similarity">
    <text evidence="1 2">Belongs to the outer membrane factor (OMF) (TC 1.B.17) family.</text>
</comment>
<feature type="chain" id="PRO_5045001973" evidence="2">
    <location>
        <begin position="28"/>
        <end position="492"/>
    </location>
</feature>
<keyword evidence="3" id="KW-0175">Coiled coil</keyword>
<protein>
    <submittedName>
        <fullName evidence="4">NodT family efflux transporter outer membrane factor (OMF) lipoprotein</fullName>
    </submittedName>
</protein>
<gene>
    <name evidence="4" type="ORF">ABID41_001105</name>
</gene>
<dbReference type="InterPro" id="IPR003423">
    <property type="entry name" value="OMP_efflux"/>
</dbReference>
<dbReference type="SUPFAM" id="SSF56954">
    <property type="entry name" value="Outer membrane efflux proteins (OEP)"/>
    <property type="match status" value="1"/>
</dbReference>
<dbReference type="PANTHER" id="PTHR30203">
    <property type="entry name" value="OUTER MEMBRANE CATION EFFLUX PROTEIN"/>
    <property type="match status" value="1"/>
</dbReference>
<proteinExistence type="inferred from homology"/>
<dbReference type="Pfam" id="PF02321">
    <property type="entry name" value="OEP"/>
    <property type="match status" value="2"/>
</dbReference>
<evidence type="ECO:0000256" key="3">
    <source>
        <dbReference type="SAM" id="Coils"/>
    </source>
</evidence>
<evidence type="ECO:0000313" key="5">
    <source>
        <dbReference type="Proteomes" id="UP001549110"/>
    </source>
</evidence>
<sequence length="492" mass="50748">MSPSTNARRPAALLASISLAALLSACATVGPDFEQPAAPATGAYAMAGDAAPVEARLDAAGAASGPWWTALGSPTLDAVVRQALADSPTLAEADATLRQARSALALARGEAGPQADLNGGFNRQRANLQAFGFTGFGDVQLSNPTFSLYSVGGGISYDLDIFGGERRKLEGAAARLEAQARRTDAAYLSLTANVALQAVTIATLQAQIDAVEGMIADDEANVELVRKANALGGSTRTAKVAAETQLEADRALLPPLRGELSAARHALAVLVGKAPADWAAPEFKLAEMGLSSEIPVTLPSELVRKRPDILAAESDLHAATADIGVATADLYPKIGLSASIAQGSLKPDDLFSYDATGWNIGAGLTAPLFNGGALKARRQQAREAAAIASARYQQTVLTAFGQVADAMSALAADDEAITAQQRVSEQAEEHLRLAKLAFQNGGGGFLEVLDAQRSSHNAQSALARAEGQRLADAVRLFAATGADWRQASASAD</sequence>
<comment type="subcellular location">
    <subcellularLocation>
        <location evidence="2">Cell membrane</location>
        <topology evidence="2">Lipid-anchor</topology>
    </subcellularLocation>
</comment>
<keyword evidence="5" id="KW-1185">Reference proteome</keyword>
<dbReference type="EMBL" id="JBEPLU010000001">
    <property type="protein sequence ID" value="MET3526010.1"/>
    <property type="molecule type" value="Genomic_DNA"/>
</dbReference>
<comment type="caution">
    <text evidence="4">The sequence shown here is derived from an EMBL/GenBank/DDBJ whole genome shotgun (WGS) entry which is preliminary data.</text>
</comment>
<dbReference type="Gene3D" id="2.20.200.10">
    <property type="entry name" value="Outer membrane efflux proteins (OEP)"/>
    <property type="match status" value="1"/>
</dbReference>
<keyword evidence="2" id="KW-0812">Transmembrane</keyword>
<reference evidence="4 5" key="1">
    <citation type="submission" date="2024-06" db="EMBL/GenBank/DDBJ databases">
        <title>Genomic Encyclopedia of Type Strains, Phase IV (KMG-IV): sequencing the most valuable type-strain genomes for metagenomic binning, comparative biology and taxonomic classification.</title>
        <authorList>
            <person name="Goeker M."/>
        </authorList>
    </citation>
    <scope>NUCLEOTIDE SEQUENCE [LARGE SCALE GENOMIC DNA]</scope>
    <source>
        <strain evidence="4 5">DSM 17809</strain>
    </source>
</reference>
<dbReference type="Gene3D" id="1.20.1600.10">
    <property type="entry name" value="Outer membrane efflux proteins (OEP)"/>
    <property type="match status" value="1"/>
</dbReference>
<dbReference type="PANTHER" id="PTHR30203:SF33">
    <property type="entry name" value="BLR4455 PROTEIN"/>
    <property type="match status" value="1"/>
</dbReference>
<feature type="signal peptide" evidence="2">
    <location>
        <begin position="1"/>
        <end position="27"/>
    </location>
</feature>
<keyword evidence="2" id="KW-1134">Transmembrane beta strand</keyword>
<evidence type="ECO:0000256" key="1">
    <source>
        <dbReference type="ARBA" id="ARBA00007613"/>
    </source>
</evidence>
<dbReference type="Proteomes" id="UP001549110">
    <property type="component" value="Unassembled WGS sequence"/>
</dbReference>
<evidence type="ECO:0000313" key="4">
    <source>
        <dbReference type="EMBL" id="MET3526010.1"/>
    </source>
</evidence>
<keyword evidence="2" id="KW-0564">Palmitate</keyword>
<feature type="coiled-coil region" evidence="3">
    <location>
        <begin position="166"/>
        <end position="221"/>
    </location>
</feature>
<dbReference type="NCBIfam" id="TIGR01845">
    <property type="entry name" value="outer_NodT"/>
    <property type="match status" value="1"/>
</dbReference>
<accession>A0ABV2EG56</accession>
<name>A0ABV2EG56_9CAUL</name>
<evidence type="ECO:0000256" key="2">
    <source>
        <dbReference type="RuleBase" id="RU362097"/>
    </source>
</evidence>
<organism evidence="4 5">
    <name type="scientific">Phenylobacterium koreense</name>
    <dbReference type="NCBI Taxonomy" id="266125"/>
    <lineage>
        <taxon>Bacteria</taxon>
        <taxon>Pseudomonadati</taxon>
        <taxon>Pseudomonadota</taxon>
        <taxon>Alphaproteobacteria</taxon>
        <taxon>Caulobacterales</taxon>
        <taxon>Caulobacteraceae</taxon>
        <taxon>Phenylobacterium</taxon>
    </lineage>
</organism>
<keyword evidence="2" id="KW-0472">Membrane</keyword>
<keyword evidence="2 4" id="KW-0449">Lipoprotein</keyword>
<keyword evidence="2" id="KW-0732">Signal</keyword>